<dbReference type="KEGG" id="bmeg:BG04_4542"/>
<dbReference type="EMBL" id="CP009920">
    <property type="protein sequence ID" value="AJI21872.1"/>
    <property type="molecule type" value="Genomic_DNA"/>
</dbReference>
<name>A0A0B6ALE5_PRIM2</name>
<evidence type="ECO:0000313" key="1">
    <source>
        <dbReference type="EMBL" id="AJI21872.1"/>
    </source>
</evidence>
<dbReference type="AlphaFoldDB" id="A0A0B6ALE5"/>
<proteinExistence type="predicted"/>
<dbReference type="RefSeq" id="WP_034652405.1">
    <property type="nucleotide sequence ID" value="NZ_CP009920.1"/>
</dbReference>
<gene>
    <name evidence="1" type="ORF">BG04_4542</name>
</gene>
<protein>
    <submittedName>
        <fullName evidence="1">Uncharacterized protein</fullName>
    </submittedName>
</protein>
<dbReference type="HOGENOM" id="CLU_1522256_0_0_9"/>
<sequence length="176" mass="20327">MYYPYDYRNCCSCLCCPQGCSCYCGNDPTDNGCTCHLDPYIKLKYNTVLLEMKGTNVPLIQLAIFFEHAFPEQIMIPVHLTNKQVSFDFRNQRVKDIIQRLGLVPLRDKLMPRAQSVGKGKRDYCCRTYFIDSSTGEKHFIKDHNYSSYPQLAKERCQLYALEDGANSSEYDEGHC</sequence>
<dbReference type="Proteomes" id="UP000031829">
    <property type="component" value="Chromosome"/>
</dbReference>
<reference evidence="1 2" key="1">
    <citation type="journal article" date="2015" name="Genome Announc.">
        <title>Complete genome sequences for 35 biothreat assay-relevant bacillus species.</title>
        <authorList>
            <person name="Johnson S.L."/>
            <person name="Daligault H.E."/>
            <person name="Davenport K.W."/>
            <person name="Jaissle J."/>
            <person name="Frey K.G."/>
            <person name="Ladner J.T."/>
            <person name="Broomall S.M."/>
            <person name="Bishop-Lilly K.A."/>
            <person name="Bruce D.C."/>
            <person name="Gibbons H.S."/>
            <person name="Coyne S.R."/>
            <person name="Lo C.C."/>
            <person name="Meincke L."/>
            <person name="Munk A.C."/>
            <person name="Koroleva G.I."/>
            <person name="Rosenzweig C.N."/>
            <person name="Palacios G.F."/>
            <person name="Redden C.L."/>
            <person name="Minogue T.D."/>
            <person name="Chain P.S."/>
        </authorList>
    </citation>
    <scope>NUCLEOTIDE SEQUENCE [LARGE SCALE GENOMIC DNA]</scope>
    <source>
        <strain evidence="2">ATCC 14581 / DSM 32 / JCM 2506 / NBRC 15308 / NCIMB 9376 / NCTC 10342 / NRRL B-14308 / VKM B-512</strain>
    </source>
</reference>
<organism evidence="1 2">
    <name type="scientific">Priestia megaterium (strain ATCC 14581 / DSM 32 / CCUG 1817 / JCM 2506 / NBRC 15308 / NCIMB 9376 / NCTC 10342 / NRRL B-14308 / VKM B-512 / Ford 19)</name>
    <name type="common">Bacillus megaterium</name>
    <dbReference type="NCBI Taxonomy" id="1348623"/>
    <lineage>
        <taxon>Bacteria</taxon>
        <taxon>Bacillati</taxon>
        <taxon>Bacillota</taxon>
        <taxon>Bacilli</taxon>
        <taxon>Bacillales</taxon>
        <taxon>Bacillaceae</taxon>
        <taxon>Priestia</taxon>
    </lineage>
</organism>
<dbReference type="GeneID" id="93642542"/>
<accession>A0A0B6ALE5</accession>
<evidence type="ECO:0000313" key="2">
    <source>
        <dbReference type="Proteomes" id="UP000031829"/>
    </source>
</evidence>